<dbReference type="GO" id="GO:0005886">
    <property type="term" value="C:plasma membrane"/>
    <property type="evidence" value="ECO:0007669"/>
    <property type="project" value="TreeGrafter"/>
</dbReference>
<dbReference type="PANTHER" id="PTHR30336:SF20">
    <property type="entry name" value="DUF218 DOMAIN-CONTAINING PROTEIN"/>
    <property type="match status" value="1"/>
</dbReference>
<dbReference type="Gene3D" id="3.40.50.620">
    <property type="entry name" value="HUPs"/>
    <property type="match status" value="1"/>
</dbReference>
<evidence type="ECO:0000313" key="2">
    <source>
        <dbReference type="EMBL" id="QHQ63409.1"/>
    </source>
</evidence>
<dbReference type="InterPro" id="IPR014729">
    <property type="entry name" value="Rossmann-like_a/b/a_fold"/>
</dbReference>
<evidence type="ECO:0000313" key="3">
    <source>
        <dbReference type="Proteomes" id="UP000464314"/>
    </source>
</evidence>
<sequence>MDINSLAKIIWDYHHMNHKVEKADCIIVLGSHDTRVAVRGAELYLNGLAPIIVFSGGLGRLTQGLWAKPEAHIFSEIAIKAGVPEDKILIEDRSTNTGENVLLARELLCRKDIIPSSVIAVQKPYMERRTFATFKKQWTELNVMVTSPQMSFEDYCDNNPSKDIDRDEIINIMVGDMQRIALYPRKGYQIYQEIPDHVWNAYEQLIKLGYTKQLIAEENIKESYHGRGGEGDTGGTDG</sequence>
<proteinExistence type="predicted"/>
<dbReference type="CDD" id="cd06259">
    <property type="entry name" value="YdcF-like"/>
    <property type="match status" value="1"/>
</dbReference>
<dbReference type="KEGG" id="anr:Ana3638_23700"/>
<reference evidence="2 3" key="1">
    <citation type="submission" date="2020-01" db="EMBL/GenBank/DDBJ databases">
        <title>Genome analysis of Anaerocolumna sp. CBA3638.</title>
        <authorList>
            <person name="Kim J."/>
            <person name="Roh S.W."/>
        </authorList>
    </citation>
    <scope>NUCLEOTIDE SEQUENCE [LARGE SCALE GENOMIC DNA]</scope>
    <source>
        <strain evidence="2 3">CBA3638</strain>
    </source>
</reference>
<name>A0A6P1TT74_9FIRM</name>
<protein>
    <submittedName>
        <fullName evidence="2">YdcF family protein</fullName>
    </submittedName>
</protein>
<evidence type="ECO:0000259" key="1">
    <source>
        <dbReference type="Pfam" id="PF02698"/>
    </source>
</evidence>
<dbReference type="RefSeq" id="WP_161840230.1">
    <property type="nucleotide sequence ID" value="NZ_CP048000.1"/>
</dbReference>
<gene>
    <name evidence="2" type="ORF">Ana3638_23700</name>
</gene>
<dbReference type="Pfam" id="PF02698">
    <property type="entry name" value="DUF218"/>
    <property type="match status" value="1"/>
</dbReference>
<dbReference type="InterPro" id="IPR051599">
    <property type="entry name" value="Cell_Envelope_Assoc"/>
</dbReference>
<keyword evidence="3" id="KW-1185">Reference proteome</keyword>
<dbReference type="PANTHER" id="PTHR30336">
    <property type="entry name" value="INNER MEMBRANE PROTEIN, PROBABLE PERMEASE"/>
    <property type="match status" value="1"/>
</dbReference>
<dbReference type="Proteomes" id="UP000464314">
    <property type="component" value="Chromosome"/>
</dbReference>
<organism evidence="2 3">
    <name type="scientific">Anaerocolumna sedimenticola</name>
    <dbReference type="NCBI Taxonomy" id="2696063"/>
    <lineage>
        <taxon>Bacteria</taxon>
        <taxon>Bacillati</taxon>
        <taxon>Bacillota</taxon>
        <taxon>Clostridia</taxon>
        <taxon>Lachnospirales</taxon>
        <taxon>Lachnospiraceae</taxon>
        <taxon>Anaerocolumna</taxon>
    </lineage>
</organism>
<dbReference type="EMBL" id="CP048000">
    <property type="protein sequence ID" value="QHQ63409.1"/>
    <property type="molecule type" value="Genomic_DNA"/>
</dbReference>
<dbReference type="InterPro" id="IPR003848">
    <property type="entry name" value="DUF218"/>
</dbReference>
<feature type="domain" description="DUF218" evidence="1">
    <location>
        <begin position="24"/>
        <end position="143"/>
    </location>
</feature>
<accession>A0A6P1TT74</accession>
<dbReference type="AlphaFoldDB" id="A0A6P1TT74"/>